<feature type="transmembrane region" description="Helical" evidence="2">
    <location>
        <begin position="228"/>
        <end position="249"/>
    </location>
</feature>
<keyword evidence="2" id="KW-0812">Transmembrane</keyword>
<proteinExistence type="predicted"/>
<feature type="transmembrane region" description="Helical" evidence="2">
    <location>
        <begin position="20"/>
        <end position="42"/>
    </location>
</feature>
<keyword evidence="2" id="KW-1133">Transmembrane helix</keyword>
<feature type="transmembrane region" description="Helical" evidence="2">
    <location>
        <begin position="86"/>
        <end position="112"/>
    </location>
</feature>
<name>A0A1Q3ELD8_LENED</name>
<feature type="transmembrane region" description="Helical" evidence="2">
    <location>
        <begin position="124"/>
        <end position="140"/>
    </location>
</feature>
<feature type="transmembrane region" description="Helical" evidence="2">
    <location>
        <begin position="54"/>
        <end position="74"/>
    </location>
</feature>
<evidence type="ECO:0000313" key="4">
    <source>
        <dbReference type="EMBL" id="GAW08023.1"/>
    </source>
</evidence>
<organism evidence="4 5">
    <name type="scientific">Lentinula edodes</name>
    <name type="common">Shiitake mushroom</name>
    <name type="synonym">Lentinus edodes</name>
    <dbReference type="NCBI Taxonomy" id="5353"/>
    <lineage>
        <taxon>Eukaryota</taxon>
        <taxon>Fungi</taxon>
        <taxon>Dikarya</taxon>
        <taxon>Basidiomycota</taxon>
        <taxon>Agaricomycotina</taxon>
        <taxon>Agaricomycetes</taxon>
        <taxon>Agaricomycetidae</taxon>
        <taxon>Agaricales</taxon>
        <taxon>Marasmiineae</taxon>
        <taxon>Omphalotaceae</taxon>
        <taxon>Lentinula</taxon>
    </lineage>
</organism>
<feature type="transmembrane region" description="Helical" evidence="2">
    <location>
        <begin position="160"/>
        <end position="183"/>
    </location>
</feature>
<evidence type="ECO:0000313" key="5">
    <source>
        <dbReference type="Proteomes" id="UP000188533"/>
    </source>
</evidence>
<comment type="caution">
    <text evidence="4">The sequence shown here is derived from an EMBL/GenBank/DDBJ whole genome shotgun (WGS) entry which is preliminary data.</text>
</comment>
<feature type="domain" description="DUF6534" evidence="3">
    <location>
        <begin position="170"/>
        <end position="254"/>
    </location>
</feature>
<feature type="transmembrane region" description="Helical" evidence="2">
    <location>
        <begin position="203"/>
        <end position="222"/>
    </location>
</feature>
<dbReference type="PANTHER" id="PTHR40465">
    <property type="entry name" value="CHROMOSOME 1, WHOLE GENOME SHOTGUN SEQUENCE"/>
    <property type="match status" value="1"/>
</dbReference>
<dbReference type="PANTHER" id="PTHR40465:SF1">
    <property type="entry name" value="DUF6534 DOMAIN-CONTAINING PROTEIN"/>
    <property type="match status" value="1"/>
</dbReference>
<gene>
    <name evidence="4" type="ORF">LENED_010057</name>
</gene>
<feature type="region of interest" description="Disordered" evidence="1">
    <location>
        <begin position="260"/>
        <end position="292"/>
    </location>
</feature>
<evidence type="ECO:0000256" key="1">
    <source>
        <dbReference type="SAM" id="MobiDB-lite"/>
    </source>
</evidence>
<keyword evidence="2" id="KW-0472">Membrane</keyword>
<dbReference type="InterPro" id="IPR045339">
    <property type="entry name" value="DUF6534"/>
</dbReference>
<feature type="compositionally biased region" description="Pro residues" evidence="1">
    <location>
        <begin position="283"/>
        <end position="292"/>
    </location>
</feature>
<protein>
    <recommendedName>
        <fullName evidence="3">DUF6534 domain-containing protein</fullName>
    </recommendedName>
</protein>
<dbReference type="EMBL" id="BDGU01000550">
    <property type="protein sequence ID" value="GAW08023.1"/>
    <property type="molecule type" value="Genomic_DNA"/>
</dbReference>
<evidence type="ECO:0000256" key="2">
    <source>
        <dbReference type="SAM" id="Phobius"/>
    </source>
</evidence>
<reference evidence="4 5" key="1">
    <citation type="submission" date="2016-08" db="EMBL/GenBank/DDBJ databases">
        <authorList>
            <consortium name="Lentinula edodes genome sequencing consortium"/>
            <person name="Sakamoto Y."/>
            <person name="Nakade K."/>
            <person name="Sato S."/>
            <person name="Yoshida Y."/>
            <person name="Miyazaki K."/>
            <person name="Natsume S."/>
            <person name="Konno N."/>
        </authorList>
    </citation>
    <scope>NUCLEOTIDE SEQUENCE [LARGE SCALE GENOMIC DNA]</scope>
    <source>
        <strain evidence="4 5">NBRC 111202</strain>
    </source>
</reference>
<dbReference type="STRING" id="5353.A0A1Q3ELD8"/>
<accession>A0A1Q3ELD8</accession>
<evidence type="ECO:0000259" key="3">
    <source>
        <dbReference type="Pfam" id="PF20152"/>
    </source>
</evidence>
<keyword evidence="5" id="KW-1185">Reference proteome</keyword>
<dbReference type="Proteomes" id="UP000188533">
    <property type="component" value="Unassembled WGS sequence"/>
</dbReference>
<reference evidence="4 5" key="2">
    <citation type="submission" date="2017-02" db="EMBL/GenBank/DDBJ databases">
        <title>A genome survey and senescence transcriptome analysis in Lentinula edodes.</title>
        <authorList>
            <person name="Sakamoto Y."/>
            <person name="Nakade K."/>
            <person name="Sato S."/>
            <person name="Yoshida Y."/>
            <person name="Miyazaki K."/>
            <person name="Natsume S."/>
            <person name="Konno N."/>
        </authorList>
    </citation>
    <scope>NUCLEOTIDE SEQUENCE [LARGE SCALE GENOMIC DNA]</scope>
    <source>
        <strain evidence="4 5">NBRC 111202</strain>
    </source>
</reference>
<sequence length="292" mass="32522">MDPSIQSSTSTDIRATFGALLLGGLVAAILSGMIIAQGLNYLKSNIDPSNIRSMVGIIVILDILHTVTIFMGLWKWFIKLHEASAAIFAVPLSISISVILTALTTIIAHGFFAWRIFKLSKRNYWLIIPIVVPAVLAFVSEAEMLRLDSFPDFRRYCPWALTATLALSSGVDAMITVMMMVLLRQSRAKSLSMNDVIDSLFMLTLENGAITSLAAIICMTLWLTMNNFVFLGLYFIIDKLYGNSVLAVLNYRKHLPRTRNDGFPSRFRQGNTPKESSPYKFSLPPPHPRSDL</sequence>
<dbReference type="Pfam" id="PF20152">
    <property type="entry name" value="DUF6534"/>
    <property type="match status" value="1"/>
</dbReference>
<dbReference type="AlphaFoldDB" id="A0A1Q3ELD8"/>